<dbReference type="Proteomes" id="UP000245048">
    <property type="component" value="Unassembled WGS sequence"/>
</dbReference>
<proteinExistence type="predicted"/>
<dbReference type="EMBL" id="PDOA01000004">
    <property type="protein sequence ID" value="PWC29158.1"/>
    <property type="molecule type" value="Genomic_DNA"/>
</dbReference>
<dbReference type="InterPro" id="IPR001845">
    <property type="entry name" value="HTH_ArsR_DNA-bd_dom"/>
</dbReference>
<dbReference type="PROSITE" id="PS50987">
    <property type="entry name" value="HTH_ARSR_2"/>
    <property type="match status" value="1"/>
</dbReference>
<dbReference type="SMART" id="SM00418">
    <property type="entry name" value="HTH_ARSR"/>
    <property type="match status" value="1"/>
</dbReference>
<evidence type="ECO:0000313" key="2">
    <source>
        <dbReference type="EMBL" id="PWC29158.1"/>
    </source>
</evidence>
<keyword evidence="3" id="KW-1185">Reference proteome</keyword>
<dbReference type="RefSeq" id="WP_109516495.1">
    <property type="nucleotide sequence ID" value="NZ_JBHSCH010000019.1"/>
</dbReference>
<accession>A0A2U1V5F1</accession>
<dbReference type="InterPro" id="IPR036390">
    <property type="entry name" value="WH_DNA-bd_sf"/>
</dbReference>
<gene>
    <name evidence="2" type="ORF">CR165_08190</name>
</gene>
<dbReference type="GO" id="GO:0003700">
    <property type="term" value="F:DNA-binding transcription factor activity"/>
    <property type="evidence" value="ECO:0007669"/>
    <property type="project" value="InterPro"/>
</dbReference>
<evidence type="ECO:0000313" key="3">
    <source>
        <dbReference type="Proteomes" id="UP000245048"/>
    </source>
</evidence>
<sequence>MPEELAHPAPEAMELGAIFAALADPLRRQVVLTLAAEPGAVIPCGGFALPVAKATRTHHFRVLREAGLIRQVDLGNGRTNRLRLEELRQRFPALVELLLAEARRPPG</sequence>
<dbReference type="Gene3D" id="1.10.10.10">
    <property type="entry name" value="Winged helix-like DNA-binding domain superfamily/Winged helix DNA-binding domain"/>
    <property type="match status" value="1"/>
</dbReference>
<dbReference type="InterPro" id="IPR036388">
    <property type="entry name" value="WH-like_DNA-bd_sf"/>
</dbReference>
<reference evidence="3" key="1">
    <citation type="submission" date="2017-10" db="EMBL/GenBank/DDBJ databases">
        <authorList>
            <person name="Toshchakov S.V."/>
            <person name="Goeva M.A."/>
        </authorList>
    </citation>
    <scope>NUCLEOTIDE SEQUENCE [LARGE SCALE GENOMIC DNA]</scope>
    <source>
        <strain evidence="3">JR1/69-1-13</strain>
    </source>
</reference>
<feature type="domain" description="HTH arsR-type" evidence="1">
    <location>
        <begin position="7"/>
        <end position="102"/>
    </location>
</feature>
<name>A0A2U1V5F1_9PROT</name>
<organism evidence="2 3">
    <name type="scientific">Teichococcus aestuarii</name>
    <dbReference type="NCBI Taxonomy" id="568898"/>
    <lineage>
        <taxon>Bacteria</taxon>
        <taxon>Pseudomonadati</taxon>
        <taxon>Pseudomonadota</taxon>
        <taxon>Alphaproteobacteria</taxon>
        <taxon>Acetobacterales</taxon>
        <taxon>Roseomonadaceae</taxon>
        <taxon>Roseomonas</taxon>
    </lineage>
</organism>
<dbReference type="AlphaFoldDB" id="A0A2U1V5F1"/>
<comment type="caution">
    <text evidence="2">The sequence shown here is derived from an EMBL/GenBank/DDBJ whole genome shotgun (WGS) entry which is preliminary data.</text>
</comment>
<protein>
    <submittedName>
        <fullName evidence="2">ArsR family transcriptional regulator</fullName>
    </submittedName>
</protein>
<dbReference type="SUPFAM" id="SSF46785">
    <property type="entry name" value="Winged helix' DNA-binding domain"/>
    <property type="match status" value="1"/>
</dbReference>
<evidence type="ECO:0000259" key="1">
    <source>
        <dbReference type="PROSITE" id="PS50987"/>
    </source>
</evidence>
<dbReference type="OrthoDB" id="7192471at2"/>